<evidence type="ECO:0000259" key="8">
    <source>
        <dbReference type="SMART" id="SM00382"/>
    </source>
</evidence>
<dbReference type="EMBL" id="JABDTM020023278">
    <property type="protein sequence ID" value="KAH0815299.1"/>
    <property type="molecule type" value="Genomic_DNA"/>
</dbReference>
<keyword evidence="10" id="KW-1185">Reference proteome</keyword>
<protein>
    <recommendedName>
        <fullName evidence="8">AAA+ ATPase domain-containing protein</fullName>
    </recommendedName>
</protein>
<dbReference type="Proteomes" id="UP000719412">
    <property type="component" value="Unassembled WGS sequence"/>
</dbReference>
<evidence type="ECO:0000256" key="5">
    <source>
        <dbReference type="ARBA" id="ARBA00023128"/>
    </source>
</evidence>
<feature type="compositionally biased region" description="Basic and acidic residues" evidence="7">
    <location>
        <begin position="66"/>
        <end position="79"/>
    </location>
</feature>
<dbReference type="SMART" id="SM00382">
    <property type="entry name" value="AAA"/>
    <property type="match status" value="1"/>
</dbReference>
<dbReference type="Pfam" id="PF17862">
    <property type="entry name" value="AAA_lid_3"/>
    <property type="match status" value="1"/>
</dbReference>
<feature type="compositionally biased region" description="Basic and acidic residues" evidence="7">
    <location>
        <begin position="547"/>
        <end position="562"/>
    </location>
</feature>
<dbReference type="Pfam" id="PF00004">
    <property type="entry name" value="AAA"/>
    <property type="match status" value="1"/>
</dbReference>
<sequence>MRVGTSSTDHPTKECPVAPSGTDHASAAAAETTDEKETTEIELSENVEANATDLGEASTSNTSPNKTEDVEIDKTHDTSFTKAGPITLRPLPKISGPRAQRKRKSVAAGVKIFASKQELANTKKKSQRLLSALGFGELLHSLNEYELIIASQLVNPSEIDITFDDIAGLDNVIDMIKSNIILPLLMHPIIKKKSPYFQPPKGVLLHGPPGCGKTMIAKATAKEAKANFLNIEVPKLTNKWYGESEKLALAVFTLAEKLQPCIIFIDEIDTFLRSRDEDGHEVTNMMKAQFMILWDGLYSRKDSTSVMVLGATNRPSDVDEAIRRRMPAMFEIPLPNRKQRKALLKFMLKNETLDGDVDVEKLAELTEHFSSSDLKELCRNAVFTPVRDLSSEIMKLMIEDRTCDPEKLSDLFSKLRNINNQDFQSTLVRMKENKGEIRGCFLSATGAGEPVEEDRNGWEFVQEELQPYVAADLGFLHEGSHQRAGPHTGLSLAEEPESRSNSYLARSFSVLFLFCPPYWHFFYIVRAIRPEVTSPETTRQLALGGRVEGRKDPEDFPRIRTA</sequence>
<keyword evidence="3" id="KW-0472">Membrane</keyword>
<feature type="compositionally biased region" description="Low complexity" evidence="7">
    <location>
        <begin position="22"/>
        <end position="31"/>
    </location>
</feature>
<feature type="region of interest" description="Disordered" evidence="7">
    <location>
        <begin position="1"/>
        <end position="100"/>
    </location>
</feature>
<comment type="subcellular location">
    <subcellularLocation>
        <location evidence="1">Mitochondrion outer membrane</location>
        <topology evidence="1">Single-pass membrane protein</topology>
    </subcellularLocation>
</comment>
<organism evidence="9 10">
    <name type="scientific">Tenebrio molitor</name>
    <name type="common">Yellow mealworm beetle</name>
    <dbReference type="NCBI Taxonomy" id="7067"/>
    <lineage>
        <taxon>Eukaryota</taxon>
        <taxon>Metazoa</taxon>
        <taxon>Ecdysozoa</taxon>
        <taxon>Arthropoda</taxon>
        <taxon>Hexapoda</taxon>
        <taxon>Insecta</taxon>
        <taxon>Pterygota</taxon>
        <taxon>Neoptera</taxon>
        <taxon>Endopterygota</taxon>
        <taxon>Coleoptera</taxon>
        <taxon>Polyphaga</taxon>
        <taxon>Cucujiformia</taxon>
        <taxon>Tenebrionidae</taxon>
        <taxon>Tenebrio</taxon>
    </lineage>
</organism>
<evidence type="ECO:0000256" key="7">
    <source>
        <dbReference type="SAM" id="MobiDB-lite"/>
    </source>
</evidence>
<dbReference type="InterPro" id="IPR041569">
    <property type="entry name" value="AAA_lid_3"/>
</dbReference>
<evidence type="ECO:0000256" key="1">
    <source>
        <dbReference type="ARBA" id="ARBA00004572"/>
    </source>
</evidence>
<evidence type="ECO:0000256" key="4">
    <source>
        <dbReference type="ARBA" id="ARBA00022840"/>
    </source>
</evidence>
<feature type="domain" description="AAA+ ATPase" evidence="8">
    <location>
        <begin position="199"/>
        <end position="338"/>
    </location>
</feature>
<keyword evidence="3" id="KW-1000">Mitochondrion outer membrane</keyword>
<evidence type="ECO:0000256" key="2">
    <source>
        <dbReference type="ARBA" id="ARBA00022741"/>
    </source>
</evidence>
<reference evidence="9" key="1">
    <citation type="journal article" date="2020" name="J Insects Food Feed">
        <title>The yellow mealworm (Tenebrio molitor) genome: a resource for the emerging insects as food and feed industry.</title>
        <authorList>
            <person name="Eriksson T."/>
            <person name="Andere A."/>
            <person name="Kelstrup H."/>
            <person name="Emery V."/>
            <person name="Picard C."/>
        </authorList>
    </citation>
    <scope>NUCLEOTIDE SEQUENCE</scope>
    <source>
        <strain evidence="9">Stoneville</strain>
        <tissue evidence="9">Whole head</tissue>
    </source>
</reference>
<gene>
    <name evidence="9" type="ORF">GEV33_007492</name>
</gene>
<accession>A0A8J6HIJ7</accession>
<dbReference type="GO" id="GO:0005524">
    <property type="term" value="F:ATP binding"/>
    <property type="evidence" value="ECO:0007669"/>
    <property type="project" value="UniProtKB-KW"/>
</dbReference>
<comment type="similarity">
    <text evidence="6">Belongs to the AAA ATPase family.</text>
</comment>
<evidence type="ECO:0000256" key="3">
    <source>
        <dbReference type="ARBA" id="ARBA00022787"/>
    </source>
</evidence>
<comment type="caution">
    <text evidence="9">The sequence shown here is derived from an EMBL/GenBank/DDBJ whole genome shotgun (WGS) entry which is preliminary data.</text>
</comment>
<dbReference type="SUPFAM" id="SSF52540">
    <property type="entry name" value="P-loop containing nucleoside triphosphate hydrolases"/>
    <property type="match status" value="1"/>
</dbReference>
<dbReference type="Gene3D" id="1.10.8.60">
    <property type="match status" value="1"/>
</dbReference>
<feature type="region of interest" description="Disordered" evidence="7">
    <location>
        <begin position="535"/>
        <end position="562"/>
    </location>
</feature>
<reference evidence="9" key="2">
    <citation type="submission" date="2021-08" db="EMBL/GenBank/DDBJ databases">
        <authorList>
            <person name="Eriksson T."/>
        </authorList>
    </citation>
    <scope>NUCLEOTIDE SEQUENCE</scope>
    <source>
        <strain evidence="9">Stoneville</strain>
        <tissue evidence="9">Whole head</tissue>
    </source>
</reference>
<keyword evidence="5" id="KW-0496">Mitochondrion</keyword>
<dbReference type="InterPro" id="IPR003960">
    <property type="entry name" value="ATPase_AAA_CS"/>
</dbReference>
<name>A0A8J6HIJ7_TENMO</name>
<dbReference type="GO" id="GO:0005741">
    <property type="term" value="C:mitochondrial outer membrane"/>
    <property type="evidence" value="ECO:0007669"/>
    <property type="project" value="UniProtKB-SubCell"/>
</dbReference>
<evidence type="ECO:0000313" key="9">
    <source>
        <dbReference type="EMBL" id="KAH0815299.1"/>
    </source>
</evidence>
<dbReference type="InterPro" id="IPR051701">
    <property type="entry name" value="Mito_OM_Translocase_MSP1"/>
</dbReference>
<dbReference type="InterPro" id="IPR003593">
    <property type="entry name" value="AAA+_ATPase"/>
</dbReference>
<dbReference type="PANTHER" id="PTHR45644">
    <property type="entry name" value="AAA ATPASE, PUTATIVE (AFU_ORTHOLOGUE AFUA_2G12920)-RELATED-RELATED"/>
    <property type="match status" value="1"/>
</dbReference>
<dbReference type="InterPro" id="IPR003959">
    <property type="entry name" value="ATPase_AAA_core"/>
</dbReference>
<keyword evidence="4 6" id="KW-0067">ATP-binding</keyword>
<dbReference type="Gene3D" id="3.40.50.300">
    <property type="entry name" value="P-loop containing nucleotide triphosphate hydrolases"/>
    <property type="match status" value="1"/>
</dbReference>
<dbReference type="InterPro" id="IPR027417">
    <property type="entry name" value="P-loop_NTPase"/>
</dbReference>
<dbReference type="PANTHER" id="PTHR45644:SF3">
    <property type="entry name" value="FI08533P-RELATED"/>
    <property type="match status" value="1"/>
</dbReference>
<dbReference type="GO" id="GO:0016887">
    <property type="term" value="F:ATP hydrolysis activity"/>
    <property type="evidence" value="ECO:0007669"/>
    <property type="project" value="InterPro"/>
</dbReference>
<dbReference type="GO" id="GO:0140570">
    <property type="term" value="P:extraction of mislocalized protein from mitochondrial outer membrane"/>
    <property type="evidence" value="ECO:0007669"/>
    <property type="project" value="TreeGrafter"/>
</dbReference>
<keyword evidence="2 6" id="KW-0547">Nucleotide-binding</keyword>
<dbReference type="AlphaFoldDB" id="A0A8J6HIJ7"/>
<dbReference type="PROSITE" id="PS00674">
    <property type="entry name" value="AAA"/>
    <property type="match status" value="1"/>
</dbReference>
<evidence type="ECO:0000256" key="6">
    <source>
        <dbReference type="RuleBase" id="RU003651"/>
    </source>
</evidence>
<evidence type="ECO:0000313" key="10">
    <source>
        <dbReference type="Proteomes" id="UP000719412"/>
    </source>
</evidence>
<proteinExistence type="inferred from homology"/>